<dbReference type="CDD" id="cd08023">
    <property type="entry name" value="GH16_laminarinase_like"/>
    <property type="match status" value="1"/>
</dbReference>
<dbReference type="AlphaFoldDB" id="A0A562JS18"/>
<gene>
    <name evidence="3" type="ORF">IQ19_02918</name>
</gene>
<dbReference type="Gene3D" id="2.60.120.200">
    <property type="match status" value="1"/>
</dbReference>
<keyword evidence="3" id="KW-0378">Hydrolase</keyword>
<dbReference type="EMBL" id="VLKI01000007">
    <property type="protein sequence ID" value="TWH85977.1"/>
    <property type="molecule type" value="Genomic_DNA"/>
</dbReference>
<dbReference type="InterPro" id="IPR050546">
    <property type="entry name" value="Glycosyl_Hydrlase_16"/>
</dbReference>
<reference evidence="3 4" key="1">
    <citation type="journal article" date="2015" name="Stand. Genomic Sci.">
        <title>Genomic Encyclopedia of Bacterial and Archaeal Type Strains, Phase III: the genomes of soil and plant-associated and newly described type strains.</title>
        <authorList>
            <person name="Whitman W.B."/>
            <person name="Woyke T."/>
            <person name="Klenk H.P."/>
            <person name="Zhou Y."/>
            <person name="Lilburn T.G."/>
            <person name="Beck B.J."/>
            <person name="De Vos P."/>
            <person name="Vandamme P."/>
            <person name="Eisen J.A."/>
            <person name="Garrity G."/>
            <person name="Hugenholtz P."/>
            <person name="Kyrpides N.C."/>
        </authorList>
    </citation>
    <scope>NUCLEOTIDE SEQUENCE [LARGE SCALE GENOMIC DNA]</scope>
    <source>
        <strain evidence="3 4">CGMCC 1.10115</strain>
    </source>
</reference>
<dbReference type="InterPro" id="IPR000757">
    <property type="entry name" value="Beta-glucanase-like"/>
</dbReference>
<keyword evidence="4" id="KW-1185">Reference proteome</keyword>
<dbReference type="RefSeq" id="WP_277875341.1">
    <property type="nucleotide sequence ID" value="NZ_CBCSDC010000024.1"/>
</dbReference>
<sequence length="161" mass="18117">MAELNADSRWRLVWSDEFSGISGSAPDPGKWGYDTGGTGWGNNEKQYYTDSTNNAYLDGSGHLVIKAIKENKNGMPYTSARLVSRNKGDWTYGRIEARSKLPTGKGLWPAIWMLPTDWEYGTWPISGETDIMEQWGSDPLKVHGTIHFGNLWKYRRGITAP</sequence>
<evidence type="ECO:0000313" key="4">
    <source>
        <dbReference type="Proteomes" id="UP000318667"/>
    </source>
</evidence>
<name>A0A562JS18_9BACI</name>
<dbReference type="PANTHER" id="PTHR10963">
    <property type="entry name" value="GLYCOSYL HYDROLASE-RELATED"/>
    <property type="match status" value="1"/>
</dbReference>
<comment type="similarity">
    <text evidence="1">Belongs to the glycosyl hydrolase 16 family.</text>
</comment>
<dbReference type="SUPFAM" id="SSF49899">
    <property type="entry name" value="Concanavalin A-like lectins/glucanases"/>
    <property type="match status" value="1"/>
</dbReference>
<proteinExistence type="inferred from homology"/>
<dbReference type="PANTHER" id="PTHR10963:SF55">
    <property type="entry name" value="GLYCOSIDE HYDROLASE FAMILY 16 PROTEIN"/>
    <property type="match status" value="1"/>
</dbReference>
<comment type="caution">
    <text evidence="3">The sequence shown here is derived from an EMBL/GenBank/DDBJ whole genome shotgun (WGS) entry which is preliminary data.</text>
</comment>
<protein>
    <submittedName>
        <fullName evidence="3">Glycosyl hydrolase family 16</fullName>
    </submittedName>
</protein>
<dbReference type="Pfam" id="PF00722">
    <property type="entry name" value="Glyco_hydro_16"/>
    <property type="match status" value="1"/>
</dbReference>
<evidence type="ECO:0000256" key="1">
    <source>
        <dbReference type="ARBA" id="ARBA00006865"/>
    </source>
</evidence>
<evidence type="ECO:0000313" key="3">
    <source>
        <dbReference type="EMBL" id="TWH85977.1"/>
    </source>
</evidence>
<evidence type="ECO:0000259" key="2">
    <source>
        <dbReference type="PROSITE" id="PS51762"/>
    </source>
</evidence>
<dbReference type="GO" id="GO:0005975">
    <property type="term" value="P:carbohydrate metabolic process"/>
    <property type="evidence" value="ECO:0007669"/>
    <property type="project" value="InterPro"/>
</dbReference>
<feature type="domain" description="GH16" evidence="2">
    <location>
        <begin position="6"/>
        <end position="161"/>
    </location>
</feature>
<accession>A0A562JS18</accession>
<dbReference type="PROSITE" id="PS51762">
    <property type="entry name" value="GH16_2"/>
    <property type="match status" value="1"/>
</dbReference>
<dbReference type="GO" id="GO:0004553">
    <property type="term" value="F:hydrolase activity, hydrolyzing O-glycosyl compounds"/>
    <property type="evidence" value="ECO:0007669"/>
    <property type="project" value="InterPro"/>
</dbReference>
<dbReference type="GeneID" id="79719325"/>
<dbReference type="Proteomes" id="UP000318667">
    <property type="component" value="Unassembled WGS sequence"/>
</dbReference>
<dbReference type="InterPro" id="IPR013320">
    <property type="entry name" value="ConA-like_dom_sf"/>
</dbReference>
<organism evidence="3 4">
    <name type="scientific">Cytobacillus oceanisediminis</name>
    <dbReference type="NCBI Taxonomy" id="665099"/>
    <lineage>
        <taxon>Bacteria</taxon>
        <taxon>Bacillati</taxon>
        <taxon>Bacillota</taxon>
        <taxon>Bacilli</taxon>
        <taxon>Bacillales</taxon>
        <taxon>Bacillaceae</taxon>
        <taxon>Cytobacillus</taxon>
    </lineage>
</organism>